<dbReference type="SUPFAM" id="SSF47576">
    <property type="entry name" value="Calponin-homology domain, CH-domain"/>
    <property type="match status" value="1"/>
</dbReference>
<dbReference type="Proteomes" id="UP000051952">
    <property type="component" value="Unassembled WGS sequence"/>
</dbReference>
<evidence type="ECO:0008006" key="4">
    <source>
        <dbReference type="Google" id="ProtNLM"/>
    </source>
</evidence>
<keyword evidence="3" id="KW-1185">Reference proteome</keyword>
<dbReference type="OrthoDB" id="272795at2759"/>
<protein>
    <recommendedName>
        <fullName evidence="4">Calponin-homology (CH) domain-containing protein</fullName>
    </recommendedName>
</protein>
<evidence type="ECO:0000256" key="1">
    <source>
        <dbReference type="SAM" id="MobiDB-lite"/>
    </source>
</evidence>
<reference evidence="3" key="1">
    <citation type="submission" date="2015-09" db="EMBL/GenBank/DDBJ databases">
        <authorList>
            <consortium name="Pathogen Informatics"/>
        </authorList>
    </citation>
    <scope>NUCLEOTIDE SEQUENCE [LARGE SCALE GENOMIC DNA]</scope>
    <source>
        <strain evidence="3">Lake Konstanz</strain>
    </source>
</reference>
<organism evidence="2 3">
    <name type="scientific">Bodo saltans</name>
    <name type="common">Flagellated protozoan</name>
    <dbReference type="NCBI Taxonomy" id="75058"/>
    <lineage>
        <taxon>Eukaryota</taxon>
        <taxon>Discoba</taxon>
        <taxon>Euglenozoa</taxon>
        <taxon>Kinetoplastea</taxon>
        <taxon>Metakinetoplastina</taxon>
        <taxon>Eubodonida</taxon>
        <taxon>Bodonidae</taxon>
        <taxon>Bodo</taxon>
    </lineage>
</organism>
<feature type="compositionally biased region" description="Basic residues" evidence="1">
    <location>
        <begin position="179"/>
        <end position="189"/>
    </location>
</feature>
<dbReference type="InterPro" id="IPR036872">
    <property type="entry name" value="CH_dom_sf"/>
</dbReference>
<feature type="compositionally biased region" description="Polar residues" evidence="1">
    <location>
        <begin position="901"/>
        <end position="910"/>
    </location>
</feature>
<name>A0A0S4JIH2_BODSA</name>
<gene>
    <name evidence="2" type="ORF">BSAL_30975</name>
</gene>
<feature type="compositionally biased region" description="Polar residues" evidence="1">
    <location>
        <begin position="45"/>
        <end position="54"/>
    </location>
</feature>
<feature type="compositionally biased region" description="Low complexity" evidence="1">
    <location>
        <begin position="17"/>
        <end position="31"/>
    </location>
</feature>
<dbReference type="EMBL" id="CYKH01001901">
    <property type="protein sequence ID" value="CUG91255.1"/>
    <property type="molecule type" value="Genomic_DNA"/>
</dbReference>
<dbReference type="VEuPathDB" id="TriTrypDB:BSAL_30975"/>
<accession>A0A0S4JIH2</accession>
<feature type="region of interest" description="Disordered" evidence="1">
    <location>
        <begin position="852"/>
        <end position="929"/>
    </location>
</feature>
<feature type="compositionally biased region" description="Acidic residues" evidence="1">
    <location>
        <begin position="917"/>
        <end position="927"/>
    </location>
</feature>
<proteinExistence type="predicted"/>
<evidence type="ECO:0000313" key="2">
    <source>
        <dbReference type="EMBL" id="CUG91255.1"/>
    </source>
</evidence>
<feature type="compositionally biased region" description="Low complexity" evidence="1">
    <location>
        <begin position="282"/>
        <end position="291"/>
    </location>
</feature>
<dbReference type="AlphaFoldDB" id="A0A0S4JIH2"/>
<feature type="region of interest" description="Disordered" evidence="1">
    <location>
        <begin position="173"/>
        <end position="197"/>
    </location>
</feature>
<feature type="region of interest" description="Disordered" evidence="1">
    <location>
        <begin position="1"/>
        <end position="54"/>
    </location>
</feature>
<feature type="compositionally biased region" description="Polar residues" evidence="1">
    <location>
        <begin position="328"/>
        <end position="345"/>
    </location>
</feature>
<evidence type="ECO:0000313" key="3">
    <source>
        <dbReference type="Proteomes" id="UP000051952"/>
    </source>
</evidence>
<sequence>MRRRSSHNESSSVAGGPPTSVLSSVQSTQSLKPSEVNRVRPTSAFAKNSTLPSQLSAPLQRMHDNQLTSAAPTSTIGREARELASRMHVDLAHIKGSVDLQTQTDRALVLCADRHFHATAKMWLSAATSSAPHEAVPTATPSFHFVPISTAPLLSLKLQEGRTLSFLNSSRTQLSTHGSSRHHARHRRSTSVDGGGLVQLEDMSTYHQSYYPADHWGASEDDEPGQVIRGNVINKSQGQKIVVHPRWNVSSKPNPETVADPAPLSVEEPAVSWIARKKAAKRSSSADSAKGASGGGGGLASGTSNQRRLRFEDPDGIIRLGGGHGRPPSSNAPQQRPGGATTTGQGPVRSGIADESLERVFAPTTFGQSSTGLWSQVSEEKVRALYPSHAQPPRAVSHSRDAASASESKAFFRGIGDVGSKALGLHIYKAAGPHGGDNNGSAAAATKDELYVRKQLHAMNINLSGSSSGGAVMDHPLWGGVVLCRLVNVIVRQFLPRQQLKEIPIRNQSGMVFSDVKENYVNALTRIREFQTPNGLDPIPPGLLYLDPKEVLAGEAHDTLWALLAKLLETFVLKTTDRLPSPHSTSSTHGASNAIVQVPVLGRYCEVYAARNMSRLEESVCQFLFGLGVLVEPTKHSIPADDDLSAALLPGPLAAPFLPEKRSRWHLRRTPFTSISLSSVFPYLSNGSALLDVVCHVLDVDIPVHRNPRVRNLCLANIRRAQDELQKHYPSRISNLFLCDPVPVFEGDKAFILLLMEDIMRFASKAPPRKSLPAIDQSPFLLPEKWTAGVATTSSQSGAAATGDVPPLSAGMANASYASQFVQPERQAFVSQATNAATAAPHHWTLAELAGQRDDSMDDASFTPPPRQRDIPSTLQPEPHPFTISKSNPPPKHIKLRAMGVTTTAPSSGRSIVPSDESPEELYDDAPEPPALLPRHLEYLTTMKVEERELAFISEWLAQKLGRAYLFFFESPEELYDDAPEPPALLPRHLEYLTTMKVEERELAFISEWLAQKLGRAYRYQAADASFDVNAKDLRLSHPCLIFSDGVVFCHLVRILSYHKCPQLDNVQKAPKTTAAKRNNIKKVLEYLRLERKTLVDYVFLEDVLVTGDLRAVVLVIRALRASYKNHISSHK</sequence>
<feature type="region of interest" description="Disordered" evidence="1">
    <location>
        <begin position="279"/>
        <end position="350"/>
    </location>
</feature>